<gene>
    <name evidence="3" type="ORF">SAMN05660209_04289</name>
</gene>
<sequence>MTFMAVLAAVTLLAAALPTARRRRPLRDAARIGMAGAMVFAGISHWLMPVPFVQHVPPFVPFPEAVVLLSGVVEVALGAALLGPRQWRRPAGIVLAAYLVAVFPANVYVAVAAVDVQGQPDGWYSWLRLPLQALFIAWALWSTGRSGPTRPAGNAVRAGAEPGGRAVHPVPPRR</sequence>
<keyword evidence="2" id="KW-1133">Transmembrane helix</keyword>
<dbReference type="RefSeq" id="WP_211517216.1">
    <property type="nucleotide sequence ID" value="NZ_FNOT01000015.1"/>
</dbReference>
<feature type="transmembrane region" description="Helical" evidence="2">
    <location>
        <begin position="123"/>
        <end position="141"/>
    </location>
</feature>
<keyword evidence="2" id="KW-0812">Transmembrane</keyword>
<dbReference type="STRING" id="1137993.SAMN05660209_04289"/>
<feature type="region of interest" description="Disordered" evidence="1">
    <location>
        <begin position="150"/>
        <end position="174"/>
    </location>
</feature>
<accession>A0A1H3PBR9</accession>
<dbReference type="AlphaFoldDB" id="A0A1H3PBR9"/>
<feature type="transmembrane region" description="Helical" evidence="2">
    <location>
        <begin position="91"/>
        <end position="111"/>
    </location>
</feature>
<evidence type="ECO:0000256" key="2">
    <source>
        <dbReference type="SAM" id="Phobius"/>
    </source>
</evidence>
<dbReference type="PANTHER" id="PTHR36974:SF1">
    <property type="entry name" value="DOXX FAMILY MEMBRANE PROTEIN"/>
    <property type="match status" value="1"/>
</dbReference>
<reference evidence="4" key="1">
    <citation type="submission" date="2016-10" db="EMBL/GenBank/DDBJ databases">
        <authorList>
            <person name="Varghese N."/>
            <person name="Submissions S."/>
        </authorList>
    </citation>
    <scope>NUCLEOTIDE SEQUENCE [LARGE SCALE GENOMIC DNA]</scope>
    <source>
        <strain evidence="4">DSM 45422</strain>
    </source>
</reference>
<name>A0A1H3PBR9_9ACTN</name>
<organism evidence="3 4">
    <name type="scientific">Geodermatophilus africanus</name>
    <dbReference type="NCBI Taxonomy" id="1137993"/>
    <lineage>
        <taxon>Bacteria</taxon>
        <taxon>Bacillati</taxon>
        <taxon>Actinomycetota</taxon>
        <taxon>Actinomycetes</taxon>
        <taxon>Geodermatophilales</taxon>
        <taxon>Geodermatophilaceae</taxon>
        <taxon>Geodermatophilus</taxon>
    </lineage>
</organism>
<protein>
    <submittedName>
        <fullName evidence="3">Uncharacterized membrane protein</fullName>
    </submittedName>
</protein>
<proteinExistence type="predicted"/>
<dbReference type="PANTHER" id="PTHR36974">
    <property type="entry name" value="MEMBRANE PROTEIN-RELATED"/>
    <property type="match status" value="1"/>
</dbReference>
<dbReference type="Proteomes" id="UP000198921">
    <property type="component" value="Unassembled WGS sequence"/>
</dbReference>
<evidence type="ECO:0000256" key="1">
    <source>
        <dbReference type="SAM" id="MobiDB-lite"/>
    </source>
</evidence>
<keyword evidence="4" id="KW-1185">Reference proteome</keyword>
<keyword evidence="2" id="KW-0472">Membrane</keyword>
<feature type="transmembrane region" description="Helical" evidence="2">
    <location>
        <begin position="65"/>
        <end position="84"/>
    </location>
</feature>
<evidence type="ECO:0000313" key="3">
    <source>
        <dbReference type="EMBL" id="SDY98602.1"/>
    </source>
</evidence>
<evidence type="ECO:0000313" key="4">
    <source>
        <dbReference type="Proteomes" id="UP000198921"/>
    </source>
</evidence>
<dbReference type="EMBL" id="FNOT01000015">
    <property type="protein sequence ID" value="SDY98602.1"/>
    <property type="molecule type" value="Genomic_DNA"/>
</dbReference>